<dbReference type="Pfam" id="PF13653">
    <property type="entry name" value="GDPD_2"/>
    <property type="match status" value="1"/>
</dbReference>
<feature type="signal peptide" evidence="1">
    <location>
        <begin position="1"/>
        <end position="20"/>
    </location>
</feature>
<feature type="chain" id="PRO_5047477413" description="Alkaline phosphatase" evidence="1">
    <location>
        <begin position="21"/>
        <end position="284"/>
    </location>
</feature>
<keyword evidence="1" id="KW-0732">Signal</keyword>
<accession>A0ABM6WAL3</accession>
<gene>
    <name evidence="2" type="ORF">DLD77_04265</name>
</gene>
<dbReference type="Gene3D" id="3.20.20.190">
    <property type="entry name" value="Phosphatidylinositol (PI) phosphodiesterase"/>
    <property type="match status" value="1"/>
</dbReference>
<dbReference type="InterPro" id="IPR017946">
    <property type="entry name" value="PLC-like_Pdiesterase_TIM-brl"/>
</dbReference>
<reference evidence="2 3" key="1">
    <citation type="submission" date="2018-05" db="EMBL/GenBank/DDBJ databases">
        <title>Chitinophaga sp. nov., isolated from rhizosphere soil of Alhagi.</title>
        <authorList>
            <person name="Liu Y."/>
        </authorList>
    </citation>
    <scope>NUCLEOTIDE SEQUENCE [LARGE SCALE GENOMIC DNA]</scope>
    <source>
        <strain evidence="2 3">T22</strain>
    </source>
</reference>
<dbReference type="CDD" id="cd08577">
    <property type="entry name" value="PI-PLCc_GDPD_SF_unchar3"/>
    <property type="match status" value="1"/>
</dbReference>
<dbReference type="SUPFAM" id="SSF51695">
    <property type="entry name" value="PLC-like phosphodiesterases"/>
    <property type="match status" value="1"/>
</dbReference>
<keyword evidence="3" id="KW-1185">Reference proteome</keyword>
<evidence type="ECO:0000256" key="1">
    <source>
        <dbReference type="SAM" id="SignalP"/>
    </source>
</evidence>
<dbReference type="RefSeq" id="WP_119076995.1">
    <property type="nucleotide sequence ID" value="NZ_CP029600.1"/>
</dbReference>
<evidence type="ECO:0008006" key="4">
    <source>
        <dbReference type="Google" id="ProtNLM"/>
    </source>
</evidence>
<protein>
    <recommendedName>
        <fullName evidence="4">Alkaline phosphatase</fullName>
    </recommendedName>
</protein>
<dbReference type="EMBL" id="CP029600">
    <property type="protein sequence ID" value="AWO00970.1"/>
    <property type="molecule type" value="Genomic_DNA"/>
</dbReference>
<proteinExistence type="predicted"/>
<organism evidence="2 3">
    <name type="scientific">Chitinophaga alhagiae</name>
    <dbReference type="NCBI Taxonomy" id="2203219"/>
    <lineage>
        <taxon>Bacteria</taxon>
        <taxon>Pseudomonadati</taxon>
        <taxon>Bacteroidota</taxon>
        <taxon>Chitinophagia</taxon>
        <taxon>Chitinophagales</taxon>
        <taxon>Chitinophagaceae</taxon>
        <taxon>Chitinophaga</taxon>
    </lineage>
</organism>
<dbReference type="Proteomes" id="UP000246099">
    <property type="component" value="Chromosome"/>
</dbReference>
<name>A0ABM6WAL3_9BACT</name>
<evidence type="ECO:0000313" key="3">
    <source>
        <dbReference type="Proteomes" id="UP000246099"/>
    </source>
</evidence>
<evidence type="ECO:0000313" key="2">
    <source>
        <dbReference type="EMBL" id="AWO00970.1"/>
    </source>
</evidence>
<dbReference type="InterPro" id="IPR039559">
    <property type="entry name" value="AIM6_PI-PLC-like_dom"/>
</dbReference>
<sequence>MLRHLFTALCCLLALLPAAAQYTTANAHSHNDYLQARPFQLAFDRGFGAVEADVFERNGELYVAHTAAEIDTARTLRRLYLQPLQQMIMEKRGVFAEEGKDAMLKRVAAGWATQGNAAAQNTLAAGNRTLLLLIDFKTAGVPTMQALLQQLQNFPLITSHPQVQLVISGSRPDAALWQNYPPYILFDGLPNASYTAEQLQRIPLFSDNFRSYASWNGRDDLPAQDEANITAVVSKVHALQKKFRFWATPDTNAAWAAMMRLGVDYINTDQVNGLADYLQAASSK</sequence>